<accession>A0A8B8GWJ5</accession>
<feature type="compositionally biased region" description="Polar residues" evidence="3">
    <location>
        <begin position="476"/>
        <end position="491"/>
    </location>
</feature>
<feature type="region of interest" description="Disordered" evidence="3">
    <location>
        <begin position="1452"/>
        <end position="1471"/>
    </location>
</feature>
<dbReference type="PANTHER" id="PTHR45615">
    <property type="entry name" value="MYOSIN HEAVY CHAIN, NON-MUSCLE"/>
    <property type="match status" value="1"/>
</dbReference>
<dbReference type="InterPro" id="IPR002928">
    <property type="entry name" value="Myosin_tail"/>
</dbReference>
<accession>A0A7M7L2R5</accession>
<keyword evidence="1 2" id="KW-0175">Coiled coil</keyword>
<dbReference type="EnsemblMetazoa" id="XM_026440346">
    <property type="protein sequence ID" value="XP_026296131"/>
    <property type="gene ID" value="LOC726044"/>
</dbReference>
<dbReference type="GO" id="GO:0032982">
    <property type="term" value="C:myosin filament"/>
    <property type="evidence" value="ECO:0007669"/>
    <property type="project" value="TreeGrafter"/>
</dbReference>
<dbReference type="OrthoDB" id="2914378at2759"/>
<evidence type="ECO:0000313" key="9">
    <source>
        <dbReference type="RefSeq" id="XP_026296133.1"/>
    </source>
</evidence>
<feature type="domain" description="Myosin tail" evidence="4">
    <location>
        <begin position="890"/>
        <end position="1181"/>
    </location>
</feature>
<feature type="compositionally biased region" description="Acidic residues" evidence="3">
    <location>
        <begin position="1455"/>
        <end position="1471"/>
    </location>
</feature>
<dbReference type="PANTHER" id="PTHR45615:SF36">
    <property type="entry name" value="MYOSIN HEAVY CHAIN-LIKE, ISOFORM B-RELATED"/>
    <property type="match status" value="1"/>
</dbReference>
<dbReference type="Pfam" id="PF00612">
    <property type="entry name" value="IQ"/>
    <property type="match status" value="1"/>
</dbReference>
<dbReference type="PROSITE" id="PS50096">
    <property type="entry name" value="IQ"/>
    <property type="match status" value="1"/>
</dbReference>
<dbReference type="Gene3D" id="1.20.5.340">
    <property type="match status" value="1"/>
</dbReference>
<feature type="region of interest" description="Disordered" evidence="3">
    <location>
        <begin position="392"/>
        <end position="423"/>
    </location>
</feature>
<evidence type="ECO:0000256" key="2">
    <source>
        <dbReference type="SAM" id="Coils"/>
    </source>
</evidence>
<reference evidence="7 8" key="2">
    <citation type="submission" date="2025-04" db="UniProtKB">
        <authorList>
            <consortium name="RefSeq"/>
        </authorList>
    </citation>
    <scope>IDENTIFICATION</scope>
    <source>
        <strain evidence="7 8">DH4</strain>
        <tissue evidence="7 8">Whole body</tissue>
    </source>
</reference>
<reference evidence="5" key="1">
    <citation type="submission" date="2021-01" db="UniProtKB">
        <authorList>
            <consortium name="EnsemblMetazoa"/>
        </authorList>
    </citation>
    <scope>IDENTIFICATION</scope>
    <source>
        <strain evidence="5">DH4</strain>
    </source>
</reference>
<dbReference type="RefSeq" id="XP_026296133.1">
    <property type="nucleotide sequence ID" value="XM_026440348.1"/>
</dbReference>
<accession>A0A8B8GXZ9</accession>
<dbReference type="EnsemblMetazoa" id="XM_026440347">
    <property type="protein sequence ID" value="XP_026296132"/>
    <property type="gene ID" value="LOC726044"/>
</dbReference>
<dbReference type="Proteomes" id="UP000005203">
    <property type="component" value="Linkage group LG4"/>
</dbReference>
<gene>
    <name evidence="7 8 9" type="primary">LOC726044</name>
</gene>
<dbReference type="InterPro" id="IPR000048">
    <property type="entry name" value="IQ_motif_EF-hand-BS"/>
</dbReference>
<dbReference type="Gene3D" id="1.20.5.4820">
    <property type="match status" value="1"/>
</dbReference>
<protein>
    <submittedName>
        <fullName evidence="7 8">Unconventional myosin-XVIIIa isoform X7</fullName>
    </submittedName>
</protein>
<evidence type="ECO:0000313" key="5">
    <source>
        <dbReference type="EnsemblMetazoa" id="XP_026296133"/>
    </source>
</evidence>
<dbReference type="GO" id="GO:0016460">
    <property type="term" value="C:myosin II complex"/>
    <property type="evidence" value="ECO:0007669"/>
    <property type="project" value="TreeGrafter"/>
</dbReference>
<feature type="coiled-coil region" evidence="2">
    <location>
        <begin position="759"/>
        <end position="856"/>
    </location>
</feature>
<proteinExistence type="predicted"/>
<dbReference type="GO" id="GO:0005737">
    <property type="term" value="C:cytoplasm"/>
    <property type="evidence" value="ECO:0007669"/>
    <property type="project" value="TreeGrafter"/>
</dbReference>
<feature type="compositionally biased region" description="Polar residues" evidence="3">
    <location>
        <begin position="37"/>
        <end position="52"/>
    </location>
</feature>
<dbReference type="RefSeq" id="XP_026296131.1">
    <property type="nucleotide sequence ID" value="XM_026440346.1"/>
</dbReference>
<organism evidence="5">
    <name type="scientific">Apis mellifera</name>
    <name type="common">Honeybee</name>
    <dbReference type="NCBI Taxonomy" id="7460"/>
    <lineage>
        <taxon>Eukaryota</taxon>
        <taxon>Metazoa</taxon>
        <taxon>Ecdysozoa</taxon>
        <taxon>Arthropoda</taxon>
        <taxon>Hexapoda</taxon>
        <taxon>Insecta</taxon>
        <taxon>Pterygota</taxon>
        <taxon>Neoptera</taxon>
        <taxon>Endopterygota</taxon>
        <taxon>Hymenoptera</taxon>
        <taxon>Apocrita</taxon>
        <taxon>Aculeata</taxon>
        <taxon>Apoidea</taxon>
        <taxon>Anthophila</taxon>
        <taxon>Apidae</taxon>
        <taxon>Apis</taxon>
    </lineage>
</organism>
<feature type="region of interest" description="Disordered" evidence="3">
    <location>
        <begin position="1"/>
        <end position="54"/>
    </location>
</feature>
<feature type="compositionally biased region" description="Basic and acidic residues" evidence="3">
    <location>
        <begin position="392"/>
        <end position="411"/>
    </location>
</feature>
<evidence type="ECO:0000313" key="6">
    <source>
        <dbReference type="Proteomes" id="UP000005203"/>
    </source>
</evidence>
<evidence type="ECO:0000259" key="4">
    <source>
        <dbReference type="Pfam" id="PF01576"/>
    </source>
</evidence>
<evidence type="ECO:0000256" key="1">
    <source>
        <dbReference type="ARBA" id="ARBA00023054"/>
    </source>
</evidence>
<dbReference type="Pfam" id="PF01576">
    <property type="entry name" value="Myosin_tail_1"/>
    <property type="match status" value="1"/>
</dbReference>
<accession>A0A7M7L6H0</accession>
<dbReference type="RefSeq" id="XP_026296132.1">
    <property type="nucleotide sequence ID" value="XM_026440347.1"/>
</dbReference>
<dbReference type="InterPro" id="IPR027417">
    <property type="entry name" value="P-loop_NTPase"/>
</dbReference>
<feature type="region of interest" description="Disordered" evidence="3">
    <location>
        <begin position="1381"/>
        <end position="1428"/>
    </location>
</feature>
<feature type="region of interest" description="Disordered" evidence="3">
    <location>
        <begin position="1228"/>
        <end position="1247"/>
    </location>
</feature>
<dbReference type="GeneID" id="726044"/>
<dbReference type="SUPFAM" id="SSF52540">
    <property type="entry name" value="P-loop containing nucleoside triphosphate hydrolases"/>
    <property type="match status" value="1"/>
</dbReference>
<sequence length="1471" mass="168497">MLENAARWPGNAGSRLVKAKSSPNVSKAPLSIPKQKQMMNTPDQSSRSTLASKSARVIKTVPPVRTSGKIASNDCATIRPGFSVESGKTRVTCPGKLRGRSTPDSGVESTRCTVSNQKITRNEKRHVTRSISSSCTILEDRALLKKGLSYAPGKLPKKPEALRKKATLDRSVSLGCVSVDGRNGGEESFRMNGTYDCESSRRTIVEKKQDIPRRKSINRSASLWSVQGSNRNDVPGRKPSKIPLLAHRNIRVGRSLADLSQVDRAVEPTMQPVPFDDVDLDRSMDERIYENCREAFSCASIENRREEPARAYTSNLEERVARLMAQLDDDVDDDEHARATMVASTDCVDVAPPRRTNPVYEEQEIDVKQNESDRKIGQSHQRYTSTVIRIEESSERREESARKVQINEKKNSNSTEVKNTAKGLRNRIEYEKVDKQEHVIEESKKKKETSNIQELRKNWEKQVVKDTERKIDHVSDASSNAEQVKSSCQRNNEMKQEAKSKQSVGKRAKEIEHLVNFFNCKNAEASKEVKDPLWIKPRSTSDTATIEPSMTALKKSIDVKNIHDYNGYTSDGNCSEDSGHMSNENEIEWKEGVQSVTRDFGKEPFFERNELREIGVYDATSIVTRLEPEKKPSVIVRGSVSTSSGASSIDSCKGENAKVGEQTGKDQWKACRSYNDERQMFFRSGTLERLEAQRDEKLTGHIILLQARCRGYLARRKLNTLKLQDLAVRCIQRNVRKWMSVREWPWWRLYVKVAPLLNVHRTEDQLKAKTEELEILKTKVERLEQERNHLKHDNDRLEAKLSEMTADFAEEHSTSTLAAERIDAETSERLRLERELQDVTEANKNLQQTTERLEMELLYARAADLNGVASDAEDGEDGGVYKQRYEHAVRELEFTKRKMAQQHEDDLEQLVGLKKQLEKKLADAYEEVEEQRQVVGQWKRRVQKLNGEMHDLRLLLEEQTARNNLLEKKQRKFDSETQNLMNDLRQEKAQRERLAREKEIAIAEKFTIEQNLSDARLEIELKEERLRTLSQELEELTFGGKTEEEVAQLKKAKHELEKRVKDQEEELDDLAGQVQLLEQAKLRLEMSIEQQRKEIRKEMQQRDEELEDVRGNALKKVKALESQLENEHEERTILLREKHELERRLVAIEEQDRAERAAEAETMHRLKRDLKRTKALLRDAQTMLERSKGDSTGKAALRQLKNQLEDAECARATAVKAKQALEQELNETQASLEEAQRQRSEAEERANIASRERTELLSQLEENEEELAEVLKKYRAAVQQVSAEQGQLQEAQVQIAALEAEKSALKDQLSELTQRLESVEQLGDPTANSLATRRLEFRAKELESKLELEQTTRARLETQIARLKESVEKLQTECALLRTKEQSAQDTSRRLQRSLREAREEASSALAREQESTRARRELEKSLEAAEAETKVARDDLRLALQRIDDLQSAIQGELDLDCSEEGTTENSDSD</sequence>
<evidence type="ECO:0000313" key="8">
    <source>
        <dbReference type="RefSeq" id="XP_026296132.1"/>
    </source>
</evidence>
<feature type="region of interest" description="Disordered" evidence="3">
    <location>
        <begin position="474"/>
        <end position="505"/>
    </location>
</feature>
<dbReference type="EnsemblMetazoa" id="XM_026440348">
    <property type="protein sequence ID" value="XP_026296133"/>
    <property type="gene ID" value="LOC726044"/>
</dbReference>
<keyword evidence="6" id="KW-1185">Reference proteome</keyword>
<feature type="compositionally biased region" description="Basic and acidic residues" evidence="3">
    <location>
        <begin position="1234"/>
        <end position="1247"/>
    </location>
</feature>
<dbReference type="GO" id="GO:0051015">
    <property type="term" value="F:actin filament binding"/>
    <property type="evidence" value="ECO:0007669"/>
    <property type="project" value="TreeGrafter"/>
</dbReference>
<evidence type="ECO:0000256" key="3">
    <source>
        <dbReference type="SAM" id="MobiDB-lite"/>
    </source>
</evidence>
<name>A0A7M7L6H0_APIME</name>
<dbReference type="GO" id="GO:0031032">
    <property type="term" value="P:actomyosin structure organization"/>
    <property type="evidence" value="ECO:0007669"/>
    <property type="project" value="TreeGrafter"/>
</dbReference>
<evidence type="ECO:0000313" key="7">
    <source>
        <dbReference type="RefSeq" id="XP_026296131.1"/>
    </source>
</evidence>